<proteinExistence type="predicted"/>
<evidence type="ECO:0000256" key="3">
    <source>
        <dbReference type="ARBA" id="ARBA00022695"/>
    </source>
</evidence>
<dbReference type="Gene3D" id="3.10.10.10">
    <property type="entry name" value="HIV Type 1 Reverse Transcriptase, subunit A, domain 1"/>
    <property type="match status" value="1"/>
</dbReference>
<feature type="domain" description="Reverse transcriptase" evidence="8">
    <location>
        <begin position="112"/>
        <end position="223"/>
    </location>
</feature>
<reference evidence="10 11" key="2">
    <citation type="journal article" date="2017" name="Front. Plant Sci.">
        <title>Gene Classification and Mining of Molecular Markers Useful in Red Clover (Trifolium pratense) Breeding.</title>
        <authorList>
            <person name="Istvanek J."/>
            <person name="Dluhosova J."/>
            <person name="Dluhos P."/>
            <person name="Patkova L."/>
            <person name="Nedelnik J."/>
            <person name="Repkova J."/>
        </authorList>
    </citation>
    <scope>NUCLEOTIDE SEQUENCE [LARGE SCALE GENOMIC DNA]</scope>
    <source>
        <strain evidence="11">cv. Tatra</strain>
        <tissue evidence="10">Young leaves</tissue>
    </source>
</reference>
<evidence type="ECO:0000259" key="9">
    <source>
        <dbReference type="Pfam" id="PF01207"/>
    </source>
</evidence>
<evidence type="ECO:0000256" key="7">
    <source>
        <dbReference type="ARBA" id="ARBA00022918"/>
    </source>
</evidence>
<dbReference type="InterPro" id="IPR013785">
    <property type="entry name" value="Aldolase_TIM"/>
</dbReference>
<dbReference type="CDD" id="cd01647">
    <property type="entry name" value="RT_LTR"/>
    <property type="match status" value="1"/>
</dbReference>
<evidence type="ECO:0000313" key="11">
    <source>
        <dbReference type="Proteomes" id="UP000236291"/>
    </source>
</evidence>
<keyword evidence="1" id="KW-0645">Protease</keyword>
<keyword evidence="3" id="KW-0548">Nucleotidyltransferase</keyword>
<dbReference type="InterPro" id="IPR053134">
    <property type="entry name" value="RNA-dir_DNA_polymerase"/>
</dbReference>
<protein>
    <submittedName>
        <fullName evidence="10">tRNA-dihydrouridine(16/17) synthase (NAD(P)(+))-like protein</fullName>
    </submittedName>
</protein>
<dbReference type="FunFam" id="3.10.10.10:FF:000007">
    <property type="entry name" value="Retrovirus-related Pol polyprotein from transposon 17.6-like Protein"/>
    <property type="match status" value="1"/>
</dbReference>
<feature type="domain" description="DUS-like FMN-binding" evidence="9">
    <location>
        <begin position="229"/>
        <end position="337"/>
    </location>
</feature>
<dbReference type="InterPro" id="IPR043128">
    <property type="entry name" value="Rev_trsase/Diguanyl_cyclase"/>
</dbReference>
<dbReference type="SUPFAM" id="SSF56672">
    <property type="entry name" value="DNA/RNA polymerases"/>
    <property type="match status" value="1"/>
</dbReference>
<evidence type="ECO:0000256" key="4">
    <source>
        <dbReference type="ARBA" id="ARBA00022722"/>
    </source>
</evidence>
<keyword evidence="2" id="KW-0808">Transferase</keyword>
<keyword evidence="4" id="KW-0540">Nuclease</keyword>
<comment type="caution">
    <text evidence="10">The sequence shown here is derived from an EMBL/GenBank/DDBJ whole genome shotgun (WGS) entry which is preliminary data.</text>
</comment>
<dbReference type="GO" id="GO:0006508">
    <property type="term" value="P:proteolysis"/>
    <property type="evidence" value="ECO:0007669"/>
    <property type="project" value="UniProtKB-KW"/>
</dbReference>
<evidence type="ECO:0000256" key="6">
    <source>
        <dbReference type="ARBA" id="ARBA00022801"/>
    </source>
</evidence>
<feature type="non-terminal residue" evidence="10">
    <location>
        <position position="436"/>
    </location>
</feature>
<dbReference type="STRING" id="57577.A0A2K3N4C8"/>
<keyword evidence="7" id="KW-0695">RNA-directed DNA polymerase</keyword>
<evidence type="ECO:0000256" key="5">
    <source>
        <dbReference type="ARBA" id="ARBA00022759"/>
    </source>
</evidence>
<name>A0A2K3N4C8_TRIPR</name>
<dbReference type="GO" id="GO:0003964">
    <property type="term" value="F:RNA-directed DNA polymerase activity"/>
    <property type="evidence" value="ECO:0007669"/>
    <property type="project" value="UniProtKB-KW"/>
</dbReference>
<dbReference type="AlphaFoldDB" id="A0A2K3N4C8"/>
<dbReference type="PANTHER" id="PTHR24559">
    <property type="entry name" value="TRANSPOSON TY3-I GAG-POL POLYPROTEIN"/>
    <property type="match status" value="1"/>
</dbReference>
<dbReference type="EMBL" id="ASHM01016053">
    <property type="protein sequence ID" value="PNX97888.1"/>
    <property type="molecule type" value="Genomic_DNA"/>
</dbReference>
<dbReference type="GO" id="GO:0008233">
    <property type="term" value="F:peptidase activity"/>
    <property type="evidence" value="ECO:0007669"/>
    <property type="project" value="UniProtKB-KW"/>
</dbReference>
<dbReference type="Proteomes" id="UP000236291">
    <property type="component" value="Unassembled WGS sequence"/>
</dbReference>
<evidence type="ECO:0000313" key="10">
    <source>
        <dbReference type="EMBL" id="PNX97888.1"/>
    </source>
</evidence>
<keyword evidence="5" id="KW-0255">Endonuclease</keyword>
<dbReference type="InterPro" id="IPR035587">
    <property type="entry name" value="DUS-like_FMN-bd"/>
</dbReference>
<evidence type="ECO:0000256" key="2">
    <source>
        <dbReference type="ARBA" id="ARBA00022679"/>
    </source>
</evidence>
<dbReference type="PANTHER" id="PTHR24559:SF444">
    <property type="entry name" value="REVERSE TRANSCRIPTASE DOMAIN-CONTAINING PROTEIN"/>
    <property type="match status" value="1"/>
</dbReference>
<gene>
    <name evidence="10" type="ORF">L195_g021125</name>
</gene>
<keyword evidence="6" id="KW-0378">Hydrolase</keyword>
<accession>A0A2K3N4C8</accession>
<dbReference type="Gene3D" id="3.30.70.270">
    <property type="match status" value="1"/>
</dbReference>
<organism evidence="10 11">
    <name type="scientific">Trifolium pratense</name>
    <name type="common">Red clover</name>
    <dbReference type="NCBI Taxonomy" id="57577"/>
    <lineage>
        <taxon>Eukaryota</taxon>
        <taxon>Viridiplantae</taxon>
        <taxon>Streptophyta</taxon>
        <taxon>Embryophyta</taxon>
        <taxon>Tracheophyta</taxon>
        <taxon>Spermatophyta</taxon>
        <taxon>Magnoliopsida</taxon>
        <taxon>eudicotyledons</taxon>
        <taxon>Gunneridae</taxon>
        <taxon>Pentapetalae</taxon>
        <taxon>rosids</taxon>
        <taxon>fabids</taxon>
        <taxon>Fabales</taxon>
        <taxon>Fabaceae</taxon>
        <taxon>Papilionoideae</taxon>
        <taxon>50 kb inversion clade</taxon>
        <taxon>NPAAA clade</taxon>
        <taxon>Hologalegina</taxon>
        <taxon>IRL clade</taxon>
        <taxon>Trifolieae</taxon>
        <taxon>Trifolium</taxon>
    </lineage>
</organism>
<dbReference type="GO" id="GO:0004519">
    <property type="term" value="F:endonuclease activity"/>
    <property type="evidence" value="ECO:0007669"/>
    <property type="project" value="UniProtKB-KW"/>
</dbReference>
<dbReference type="ExpressionAtlas" id="A0A2K3N4C8">
    <property type="expression patterns" value="baseline"/>
</dbReference>
<dbReference type="InterPro" id="IPR043502">
    <property type="entry name" value="DNA/RNA_pol_sf"/>
</dbReference>
<dbReference type="SUPFAM" id="SSF51395">
    <property type="entry name" value="FMN-linked oxidoreductases"/>
    <property type="match status" value="1"/>
</dbReference>
<dbReference type="InterPro" id="IPR000477">
    <property type="entry name" value="RT_dom"/>
</dbReference>
<sequence>MRKVFVLDGEGADHVNNLIRASFSIPVTEMSDRMEIEIPASGSVTTRLLEGGVKMEELPIVCEFPDVFLEVSDVPPERKVEFTIDLKQLKELLEKKFIRPSVSPWGAPVLLVKKKEGSMRLCIDYRQLNKVSIKKKYPFPRILDLMDQLVGACVFSKIDLKSGYHQIRVKAEDIPKTAFRTRYGHYEYSVMPFGVTNAPRVFMEYMNQIFHSFLDRFVDLCIITSLESHNPWKAIKAVKDAVRILVLANGNIRHMDDVKDYLEATGAEGVLSLETLLENPALFAGFRTAEWVSGYEGDFVDGKFDQADLSIEYLNLCEKYHVPWRIIRSHVHKLLGDWFSLQPYIREDFKKQYKITFEHLYDMVDQLMATGGSPYEFEGDRAGDPFWVMRILGYPGLSDVDDIGWSILYMSGKKPIWRMDIRAFSSWDCATLVTRL</sequence>
<dbReference type="Pfam" id="PF01207">
    <property type="entry name" value="Dus"/>
    <property type="match status" value="1"/>
</dbReference>
<evidence type="ECO:0000259" key="8">
    <source>
        <dbReference type="Pfam" id="PF00078"/>
    </source>
</evidence>
<evidence type="ECO:0000256" key="1">
    <source>
        <dbReference type="ARBA" id="ARBA00022670"/>
    </source>
</evidence>
<dbReference type="Pfam" id="PF00078">
    <property type="entry name" value="RVT_1"/>
    <property type="match status" value="1"/>
</dbReference>
<reference evidence="10 11" key="1">
    <citation type="journal article" date="2014" name="Am. J. Bot.">
        <title>Genome assembly and annotation for red clover (Trifolium pratense; Fabaceae).</title>
        <authorList>
            <person name="Istvanek J."/>
            <person name="Jaros M."/>
            <person name="Krenek A."/>
            <person name="Repkova J."/>
        </authorList>
    </citation>
    <scope>NUCLEOTIDE SEQUENCE [LARGE SCALE GENOMIC DNA]</scope>
    <source>
        <strain evidence="11">cv. Tatra</strain>
        <tissue evidence="10">Young leaves</tissue>
    </source>
</reference>
<dbReference type="Gene3D" id="3.20.20.70">
    <property type="entry name" value="Aldolase class I"/>
    <property type="match status" value="1"/>
</dbReference>